<dbReference type="InterPro" id="IPR000504">
    <property type="entry name" value="RRM_dom"/>
</dbReference>
<keyword evidence="7" id="KW-1185">Reference proteome</keyword>
<dbReference type="Pfam" id="PF02037">
    <property type="entry name" value="SAP"/>
    <property type="match status" value="1"/>
</dbReference>
<dbReference type="PROSITE" id="PS50102">
    <property type="entry name" value="RRM"/>
    <property type="match status" value="1"/>
</dbReference>
<evidence type="ECO:0000259" key="5">
    <source>
        <dbReference type="PROSITE" id="PS50800"/>
    </source>
</evidence>
<dbReference type="Proteomes" id="UP001515480">
    <property type="component" value="Unassembled WGS sequence"/>
</dbReference>
<evidence type="ECO:0000256" key="1">
    <source>
        <dbReference type="PROSITE-ProRule" id="PRU00176"/>
    </source>
</evidence>
<feature type="region of interest" description="Disordered" evidence="2">
    <location>
        <begin position="682"/>
        <end position="703"/>
    </location>
</feature>
<gene>
    <name evidence="6" type="ORF">AB1Y20_017628</name>
</gene>
<dbReference type="InterPro" id="IPR001202">
    <property type="entry name" value="WW_dom"/>
</dbReference>
<dbReference type="SMART" id="SM00360">
    <property type="entry name" value="RRM"/>
    <property type="match status" value="2"/>
</dbReference>
<dbReference type="EMBL" id="JBGBPQ010000006">
    <property type="protein sequence ID" value="KAL1522650.1"/>
    <property type="molecule type" value="Genomic_DNA"/>
</dbReference>
<dbReference type="InterPro" id="IPR036020">
    <property type="entry name" value="WW_dom_sf"/>
</dbReference>
<dbReference type="Gene3D" id="3.30.70.330">
    <property type="match status" value="1"/>
</dbReference>
<dbReference type="SUPFAM" id="SSF55277">
    <property type="entry name" value="GYF domain"/>
    <property type="match status" value="1"/>
</dbReference>
<dbReference type="SUPFAM" id="SSF51045">
    <property type="entry name" value="WW domain"/>
    <property type="match status" value="1"/>
</dbReference>
<dbReference type="GO" id="GO:0003723">
    <property type="term" value="F:RNA binding"/>
    <property type="evidence" value="ECO:0007669"/>
    <property type="project" value="UniProtKB-UniRule"/>
</dbReference>
<dbReference type="InterPro" id="IPR035979">
    <property type="entry name" value="RBD_domain_sf"/>
</dbReference>
<evidence type="ECO:0000259" key="3">
    <source>
        <dbReference type="PROSITE" id="PS50020"/>
    </source>
</evidence>
<dbReference type="GO" id="GO:0005524">
    <property type="term" value="F:ATP binding"/>
    <property type="evidence" value="ECO:0007669"/>
    <property type="project" value="InterPro"/>
</dbReference>
<feature type="region of interest" description="Disordered" evidence="2">
    <location>
        <begin position="457"/>
        <end position="670"/>
    </location>
</feature>
<evidence type="ECO:0000256" key="2">
    <source>
        <dbReference type="SAM" id="MobiDB-lite"/>
    </source>
</evidence>
<dbReference type="Gene3D" id="2.20.70.10">
    <property type="match status" value="1"/>
</dbReference>
<evidence type="ECO:0000259" key="4">
    <source>
        <dbReference type="PROSITE" id="PS50102"/>
    </source>
</evidence>
<proteinExistence type="predicted"/>
<dbReference type="SMART" id="SM00456">
    <property type="entry name" value="WW"/>
    <property type="match status" value="1"/>
</dbReference>
<sequence>MSSGEFCLIQSPRSRPFDPPIAMPPRCAGNAGMGSKVDASGSSSMGDVFQWFRPGDGSWGQRSTKAAEKKEAWLSVAGLPSGLSTDQLKKHFDAYYSTVRQVTMVKPGTAQVLFGFAGERDKALVEMQGRPLNGCPLHLSTHAPQGAVQIAGAKRGRGPISDSEIQRLLLERQKMRSQRDYRTADAYSAELKQHGVLLDNAAATWRAADGRTGYIPQGGVGGVRGHGVAAAEDDSKLMYVQLAGQESMGTHTLKKILAPFNVEEVKPAAGGYAVVTFADAEAAARALALDHYSPVGVKLVVLTAAQYREAVFVPAPPPPLPAGWACDWSVEHGRTYYYNTTLGVTQWEAPKAAGLVAYSDEEEEGEEAEAAPAGDAGWFYGDVSGEVHGPYPENVVSGWVALGALLPETPVCKVGGDAFVPLRDSALADVLPSHMKDSRAAESEPMAVEAPALAAEAPVQEVATSAEENEPATETSAGEKAAAKKAPPPAKGETAATAPEEPPAKQKKAPPPAKGETAATAPEESPAKQKKAPPPAKGETAATAPEESPAKQKKATPPAKGETAATALEESPAKQKKAPPPAKGETAATAPEESPAKQKKATPPAKGETAATALEESPAKQKATPPAKGETAAAAPEQSPAKQKEKRGAKKGGDKAAPVEPTNELLTPTDLAKLKVAELKELLKEKGLDSNGKKQELIDRLLG</sequence>
<feature type="domain" description="RRM" evidence="4">
    <location>
        <begin position="72"/>
        <end position="144"/>
    </location>
</feature>
<dbReference type="SMART" id="SM00513">
    <property type="entry name" value="SAP"/>
    <property type="match status" value="1"/>
</dbReference>
<dbReference type="InterPro" id="IPR003034">
    <property type="entry name" value="SAP_dom"/>
</dbReference>
<organism evidence="6 7">
    <name type="scientific">Prymnesium parvum</name>
    <name type="common">Toxic golden alga</name>
    <dbReference type="NCBI Taxonomy" id="97485"/>
    <lineage>
        <taxon>Eukaryota</taxon>
        <taxon>Haptista</taxon>
        <taxon>Haptophyta</taxon>
        <taxon>Prymnesiophyceae</taxon>
        <taxon>Prymnesiales</taxon>
        <taxon>Prymnesiaceae</taxon>
        <taxon>Prymnesium</taxon>
    </lineage>
</organism>
<dbReference type="GO" id="GO:0006418">
    <property type="term" value="P:tRNA aminoacylation for protein translation"/>
    <property type="evidence" value="ECO:0007669"/>
    <property type="project" value="InterPro"/>
</dbReference>
<dbReference type="Pfam" id="PF00397">
    <property type="entry name" value="WW"/>
    <property type="match status" value="1"/>
</dbReference>
<dbReference type="InterPro" id="IPR036361">
    <property type="entry name" value="SAP_dom_sf"/>
</dbReference>
<dbReference type="PROSITE" id="PS50800">
    <property type="entry name" value="SAP"/>
    <property type="match status" value="1"/>
</dbReference>
<dbReference type="Gene3D" id="3.30.1490.40">
    <property type="match status" value="1"/>
</dbReference>
<feature type="compositionally biased region" description="Low complexity" evidence="2">
    <location>
        <begin position="537"/>
        <end position="547"/>
    </location>
</feature>
<feature type="domain" description="WW" evidence="3">
    <location>
        <begin position="318"/>
        <end position="352"/>
    </location>
</feature>
<dbReference type="GO" id="GO:0004812">
    <property type="term" value="F:aminoacyl-tRNA ligase activity"/>
    <property type="evidence" value="ECO:0007669"/>
    <property type="project" value="InterPro"/>
</dbReference>
<dbReference type="InterPro" id="IPR009080">
    <property type="entry name" value="tRNAsynth_Ia_anticodon-bd"/>
</dbReference>
<feature type="domain" description="SAP" evidence="5">
    <location>
        <begin position="671"/>
        <end position="703"/>
    </location>
</feature>
<protein>
    <recommendedName>
        <fullName evidence="8">Polyglutamine tract-binding protein 1</fullName>
    </recommendedName>
</protein>
<dbReference type="SUPFAM" id="SSF68906">
    <property type="entry name" value="SAP domain"/>
    <property type="match status" value="1"/>
</dbReference>
<dbReference type="CDD" id="cd00201">
    <property type="entry name" value="WW"/>
    <property type="match status" value="1"/>
</dbReference>
<dbReference type="Gene3D" id="1.10.720.30">
    <property type="entry name" value="SAP domain"/>
    <property type="match status" value="1"/>
</dbReference>
<feature type="compositionally biased region" description="Low complexity" evidence="2">
    <location>
        <begin position="583"/>
        <end position="593"/>
    </location>
</feature>
<evidence type="ECO:0000313" key="6">
    <source>
        <dbReference type="EMBL" id="KAL1522650.1"/>
    </source>
</evidence>
<evidence type="ECO:0000313" key="7">
    <source>
        <dbReference type="Proteomes" id="UP001515480"/>
    </source>
</evidence>
<reference evidence="6 7" key="1">
    <citation type="journal article" date="2024" name="Science">
        <title>Giant polyketide synthase enzymes in the biosynthesis of giant marine polyether toxins.</title>
        <authorList>
            <person name="Fallon T.R."/>
            <person name="Shende V.V."/>
            <person name="Wierzbicki I.H."/>
            <person name="Pendleton A.L."/>
            <person name="Watervoot N.F."/>
            <person name="Auber R.P."/>
            <person name="Gonzalez D.J."/>
            <person name="Wisecaver J.H."/>
            <person name="Moore B.S."/>
        </authorList>
    </citation>
    <scope>NUCLEOTIDE SEQUENCE [LARGE SCALE GENOMIC DNA]</scope>
    <source>
        <strain evidence="6 7">12B1</strain>
    </source>
</reference>
<dbReference type="SUPFAM" id="SSF54928">
    <property type="entry name" value="RNA-binding domain, RBD"/>
    <property type="match status" value="2"/>
</dbReference>
<dbReference type="AlphaFoldDB" id="A0AB34JMC3"/>
<dbReference type="InterPro" id="IPR035445">
    <property type="entry name" value="GYF-like_dom_sf"/>
</dbReference>
<evidence type="ECO:0008006" key="8">
    <source>
        <dbReference type="Google" id="ProtNLM"/>
    </source>
</evidence>
<name>A0AB34JMC3_PRYPA</name>
<keyword evidence="1" id="KW-0694">RNA-binding</keyword>
<comment type="caution">
    <text evidence="6">The sequence shown here is derived from an EMBL/GenBank/DDBJ whole genome shotgun (WGS) entry which is preliminary data.</text>
</comment>
<dbReference type="SUPFAM" id="SSF47323">
    <property type="entry name" value="Anticodon-binding domain of a subclass of class I aminoacyl-tRNA synthetases"/>
    <property type="match status" value="1"/>
</dbReference>
<feature type="compositionally biased region" description="Low complexity" evidence="2">
    <location>
        <begin position="514"/>
        <end position="524"/>
    </location>
</feature>
<dbReference type="PROSITE" id="PS50020">
    <property type="entry name" value="WW_DOMAIN_2"/>
    <property type="match status" value="1"/>
</dbReference>
<accession>A0AB34JMC3</accession>
<dbReference type="InterPro" id="IPR012677">
    <property type="entry name" value="Nucleotide-bd_a/b_plait_sf"/>
</dbReference>